<feature type="compositionally biased region" description="Basic residues" evidence="1">
    <location>
        <begin position="66"/>
        <end position="86"/>
    </location>
</feature>
<evidence type="ECO:0000313" key="2">
    <source>
        <dbReference type="EMBL" id="KAF4611690.1"/>
    </source>
</evidence>
<keyword evidence="3" id="KW-1185">Reference proteome</keyword>
<protein>
    <submittedName>
        <fullName evidence="2">Uncharacterized protein</fullName>
    </submittedName>
</protein>
<comment type="caution">
    <text evidence="2">The sequence shown here is derived from an EMBL/GenBank/DDBJ whole genome shotgun (WGS) entry which is preliminary data.</text>
</comment>
<name>A0A8H4QIE5_9AGAR</name>
<sequence length="133" mass="15093">MSEVMASEAVVQPQAYPSVFIRVLAQVTTALHFLQSLGAMIIFWLWPSLTPEPRLQRYISSTPQLHHPHRPPHHHHQHTARRRNSRKPSGSTLDGADMNIALLRVDKALEDAERPGSPVQRWEDGERTTTTHA</sequence>
<evidence type="ECO:0000313" key="3">
    <source>
        <dbReference type="Proteomes" id="UP000521872"/>
    </source>
</evidence>
<organism evidence="2 3">
    <name type="scientific">Agrocybe pediades</name>
    <dbReference type="NCBI Taxonomy" id="84607"/>
    <lineage>
        <taxon>Eukaryota</taxon>
        <taxon>Fungi</taxon>
        <taxon>Dikarya</taxon>
        <taxon>Basidiomycota</taxon>
        <taxon>Agaricomycotina</taxon>
        <taxon>Agaricomycetes</taxon>
        <taxon>Agaricomycetidae</taxon>
        <taxon>Agaricales</taxon>
        <taxon>Agaricineae</taxon>
        <taxon>Strophariaceae</taxon>
        <taxon>Agrocybe</taxon>
    </lineage>
</organism>
<feature type="compositionally biased region" description="Basic and acidic residues" evidence="1">
    <location>
        <begin position="104"/>
        <end position="114"/>
    </location>
</feature>
<feature type="compositionally biased region" description="Basic and acidic residues" evidence="1">
    <location>
        <begin position="121"/>
        <end position="133"/>
    </location>
</feature>
<gene>
    <name evidence="2" type="ORF">D9613_004208</name>
</gene>
<feature type="region of interest" description="Disordered" evidence="1">
    <location>
        <begin position="57"/>
        <end position="133"/>
    </location>
</feature>
<proteinExistence type="predicted"/>
<reference evidence="2 3" key="1">
    <citation type="submission" date="2019-12" db="EMBL/GenBank/DDBJ databases">
        <authorList>
            <person name="Floudas D."/>
            <person name="Bentzer J."/>
            <person name="Ahren D."/>
            <person name="Johansson T."/>
            <person name="Persson P."/>
            <person name="Tunlid A."/>
        </authorList>
    </citation>
    <scope>NUCLEOTIDE SEQUENCE [LARGE SCALE GENOMIC DNA]</scope>
    <source>
        <strain evidence="2 3">CBS 102.39</strain>
    </source>
</reference>
<dbReference type="EMBL" id="JAACJL010000057">
    <property type="protein sequence ID" value="KAF4611690.1"/>
    <property type="molecule type" value="Genomic_DNA"/>
</dbReference>
<dbReference type="AlphaFoldDB" id="A0A8H4QIE5"/>
<evidence type="ECO:0000256" key="1">
    <source>
        <dbReference type="SAM" id="MobiDB-lite"/>
    </source>
</evidence>
<accession>A0A8H4QIE5</accession>
<dbReference type="Proteomes" id="UP000521872">
    <property type="component" value="Unassembled WGS sequence"/>
</dbReference>